<dbReference type="EMBL" id="DTGR01000220">
    <property type="protein sequence ID" value="HHS30878.1"/>
    <property type="molecule type" value="Genomic_DNA"/>
</dbReference>
<keyword evidence="1" id="KW-0472">Membrane</keyword>
<feature type="transmembrane region" description="Helical" evidence="1">
    <location>
        <begin position="49"/>
        <end position="72"/>
    </location>
</feature>
<keyword evidence="1" id="KW-0812">Transmembrane</keyword>
<keyword evidence="1" id="KW-1133">Transmembrane helix</keyword>
<dbReference type="AlphaFoldDB" id="A0A7V6DR02"/>
<evidence type="ECO:0000313" key="2">
    <source>
        <dbReference type="EMBL" id="HHS30878.1"/>
    </source>
</evidence>
<dbReference type="Pfam" id="PF14110">
    <property type="entry name" value="DUF4282"/>
    <property type="match status" value="1"/>
</dbReference>
<evidence type="ECO:0000256" key="1">
    <source>
        <dbReference type="SAM" id="Phobius"/>
    </source>
</evidence>
<reference evidence="2" key="1">
    <citation type="journal article" date="2020" name="mSystems">
        <title>Genome- and Community-Level Interaction Insights into Carbon Utilization and Element Cycling Functions of Hydrothermarchaeota in Hydrothermal Sediment.</title>
        <authorList>
            <person name="Zhou Z."/>
            <person name="Liu Y."/>
            <person name="Xu W."/>
            <person name="Pan J."/>
            <person name="Luo Z.H."/>
            <person name="Li M."/>
        </authorList>
    </citation>
    <scope>NUCLEOTIDE SEQUENCE [LARGE SCALE GENOMIC DNA]</scope>
    <source>
        <strain evidence="2">SpSt-767</strain>
    </source>
</reference>
<sequence>MNDFFSFRTMITPIIIQIIFWIGVVLCIIFGIGYMLIGSQYYGSAAPVWGLLMIIFGPLVVRIYCEILIIFFRNNETLTEIKHTLEERRVAPPPAYTAPPVQPTPQE</sequence>
<accession>A0A7V6DR02</accession>
<organism evidence="2">
    <name type="scientific">Desulfobacca acetoxidans</name>
    <dbReference type="NCBI Taxonomy" id="60893"/>
    <lineage>
        <taxon>Bacteria</taxon>
        <taxon>Pseudomonadati</taxon>
        <taxon>Thermodesulfobacteriota</taxon>
        <taxon>Desulfobaccia</taxon>
        <taxon>Desulfobaccales</taxon>
        <taxon>Desulfobaccaceae</taxon>
        <taxon>Desulfobacca</taxon>
    </lineage>
</organism>
<protein>
    <submittedName>
        <fullName evidence="2">DUF4282 domain-containing protein</fullName>
    </submittedName>
</protein>
<comment type="caution">
    <text evidence="2">The sequence shown here is derived from an EMBL/GenBank/DDBJ whole genome shotgun (WGS) entry which is preliminary data.</text>
</comment>
<proteinExistence type="predicted"/>
<gene>
    <name evidence="2" type="ORF">ENV52_14395</name>
</gene>
<name>A0A7V6DR02_9BACT</name>
<dbReference type="InterPro" id="IPR025557">
    <property type="entry name" value="DUF4282"/>
</dbReference>
<feature type="transmembrane region" description="Helical" evidence="1">
    <location>
        <begin position="12"/>
        <end position="37"/>
    </location>
</feature>